<evidence type="ECO:0000256" key="9">
    <source>
        <dbReference type="ARBA" id="ARBA00022989"/>
    </source>
</evidence>
<evidence type="ECO:0000256" key="1">
    <source>
        <dbReference type="ARBA" id="ARBA00004167"/>
    </source>
</evidence>
<dbReference type="PANTHER" id="PTHR45768">
    <property type="entry name" value="E3 UBIQUITIN-PROTEIN LIGASE RNF13-LIKE"/>
    <property type="match status" value="1"/>
</dbReference>
<proteinExistence type="inferred from homology"/>
<keyword evidence="8" id="KW-0862">Zinc</keyword>
<evidence type="ECO:0000256" key="7">
    <source>
        <dbReference type="ARBA" id="ARBA00022786"/>
    </source>
</evidence>
<feature type="transmembrane region" description="Helical" evidence="12">
    <location>
        <begin position="6"/>
        <end position="27"/>
    </location>
</feature>
<reference evidence="14" key="1">
    <citation type="journal article" date="2011" name="Nature">
        <title>Genome sequence and analysis of the tuber crop potato.</title>
        <authorList>
            <consortium name="The Potato Genome Sequencing Consortium"/>
        </authorList>
    </citation>
    <scope>NUCLEOTIDE SEQUENCE [LARGE SCALE GENOMIC DNA]</scope>
    <source>
        <strain evidence="14">cv. DM1-3 516 R44</strain>
    </source>
</reference>
<dbReference type="GO" id="GO:0016020">
    <property type="term" value="C:membrane"/>
    <property type="evidence" value="ECO:0007669"/>
    <property type="project" value="UniProtKB-SubCell"/>
</dbReference>
<sequence length="117" mass="12961">MVMEIVVSVMLLLVGIAVLVFIHVCIVGRAFTSRNGINGTIFNQTNVNRHTSMSQEDIKKLPCFDYKMESTSPVDCAVCLENFKKTAVCPICRASAKSILETEEQRNDSSEVALEMT</sequence>
<keyword evidence="3" id="KW-0808">Transferase</keyword>
<keyword evidence="7" id="KW-0833">Ubl conjugation pathway</keyword>
<dbReference type="Gramene" id="PGSC0003DMT400063238">
    <property type="protein sequence ID" value="PGSC0003DMT400063238"/>
    <property type="gene ID" value="PGSC0003DMG400024595"/>
</dbReference>
<keyword evidence="10 12" id="KW-0472">Membrane</keyword>
<comment type="pathway">
    <text evidence="2">Protein modification; protein ubiquitination.</text>
</comment>
<evidence type="ECO:0000313" key="14">
    <source>
        <dbReference type="Proteomes" id="UP000011115"/>
    </source>
</evidence>
<protein>
    <submittedName>
        <fullName evidence="13">Zinc finger protein</fullName>
    </submittedName>
</protein>
<evidence type="ECO:0000256" key="5">
    <source>
        <dbReference type="ARBA" id="ARBA00022723"/>
    </source>
</evidence>
<gene>
    <name evidence="13" type="primary">LOC107060140</name>
</gene>
<dbReference type="PANTHER" id="PTHR45768:SF61">
    <property type="entry name" value="RING-H2 FINGER PROTEIN ATL18"/>
    <property type="match status" value="1"/>
</dbReference>
<evidence type="ECO:0000256" key="4">
    <source>
        <dbReference type="ARBA" id="ARBA00022692"/>
    </source>
</evidence>
<evidence type="ECO:0000256" key="2">
    <source>
        <dbReference type="ARBA" id="ARBA00004906"/>
    </source>
</evidence>
<comment type="similarity">
    <text evidence="11">Belongs to the RING-type zinc finger family. ATL subfamily.</text>
</comment>
<dbReference type="EnsemblPlants" id="PGSC0003DMT400063238">
    <property type="protein sequence ID" value="PGSC0003DMT400063238"/>
    <property type="gene ID" value="PGSC0003DMG400024595"/>
</dbReference>
<evidence type="ECO:0000256" key="3">
    <source>
        <dbReference type="ARBA" id="ARBA00022679"/>
    </source>
</evidence>
<keyword evidence="5" id="KW-0479">Metal-binding</keyword>
<evidence type="ECO:0000256" key="10">
    <source>
        <dbReference type="ARBA" id="ARBA00023136"/>
    </source>
</evidence>
<evidence type="ECO:0000256" key="11">
    <source>
        <dbReference type="ARBA" id="ARBA00024209"/>
    </source>
</evidence>
<dbReference type="GO" id="GO:0008270">
    <property type="term" value="F:zinc ion binding"/>
    <property type="evidence" value="ECO:0007669"/>
    <property type="project" value="UniProtKB-KW"/>
</dbReference>
<comment type="subcellular location">
    <subcellularLocation>
        <location evidence="1">Membrane</location>
        <topology evidence="1">Single-pass membrane protein</topology>
    </subcellularLocation>
</comment>
<dbReference type="GO" id="GO:0016740">
    <property type="term" value="F:transferase activity"/>
    <property type="evidence" value="ECO:0007669"/>
    <property type="project" value="UniProtKB-KW"/>
</dbReference>
<dbReference type="AlphaFoldDB" id="M1CAA8"/>
<reference evidence="13" key="2">
    <citation type="submission" date="2015-06" db="UniProtKB">
        <authorList>
            <consortium name="EnsemblPlants"/>
        </authorList>
    </citation>
    <scope>IDENTIFICATION</scope>
    <source>
        <strain evidence="13">DM1-3 516 R44</strain>
    </source>
</reference>
<dbReference type="ExpressionAtlas" id="M1CAA8">
    <property type="expression patterns" value="differential"/>
</dbReference>
<organism evidence="13 14">
    <name type="scientific">Solanum tuberosum</name>
    <name type="common">Potato</name>
    <dbReference type="NCBI Taxonomy" id="4113"/>
    <lineage>
        <taxon>Eukaryota</taxon>
        <taxon>Viridiplantae</taxon>
        <taxon>Streptophyta</taxon>
        <taxon>Embryophyta</taxon>
        <taxon>Tracheophyta</taxon>
        <taxon>Spermatophyta</taxon>
        <taxon>Magnoliopsida</taxon>
        <taxon>eudicotyledons</taxon>
        <taxon>Gunneridae</taxon>
        <taxon>Pentapetalae</taxon>
        <taxon>asterids</taxon>
        <taxon>lamiids</taxon>
        <taxon>Solanales</taxon>
        <taxon>Solanaceae</taxon>
        <taxon>Solanoideae</taxon>
        <taxon>Solaneae</taxon>
        <taxon>Solanum</taxon>
    </lineage>
</organism>
<keyword evidence="9 12" id="KW-1133">Transmembrane helix</keyword>
<evidence type="ECO:0000256" key="6">
    <source>
        <dbReference type="ARBA" id="ARBA00022771"/>
    </source>
</evidence>
<evidence type="ECO:0000313" key="13">
    <source>
        <dbReference type="EnsemblPlants" id="PGSC0003DMT400063238"/>
    </source>
</evidence>
<name>M1CAA8_SOLTU</name>
<evidence type="ECO:0000256" key="12">
    <source>
        <dbReference type="SAM" id="Phobius"/>
    </source>
</evidence>
<dbReference type="Proteomes" id="UP000011115">
    <property type="component" value="Unassembled WGS sequence"/>
</dbReference>
<keyword evidence="6" id="KW-0863">Zinc-finger</keyword>
<evidence type="ECO:0000256" key="8">
    <source>
        <dbReference type="ARBA" id="ARBA00022833"/>
    </source>
</evidence>
<keyword evidence="4 12" id="KW-0812">Transmembrane</keyword>
<accession>M1CAA8</accession>
<keyword evidence="14" id="KW-1185">Reference proteome</keyword>